<dbReference type="PATRIC" id="fig|698738.3.peg.3520"/>
<proteinExistence type="predicted"/>
<dbReference type="STRING" id="698738.OLEAN_C33850"/>
<organism evidence="1 2">
    <name type="scientific">Oleispira antarctica RB-8</name>
    <dbReference type="NCBI Taxonomy" id="698738"/>
    <lineage>
        <taxon>Bacteria</taxon>
        <taxon>Pseudomonadati</taxon>
        <taxon>Pseudomonadota</taxon>
        <taxon>Gammaproteobacteria</taxon>
        <taxon>Oceanospirillales</taxon>
        <taxon>Oceanospirillaceae</taxon>
        <taxon>Oleispira</taxon>
    </lineage>
</organism>
<gene>
    <name evidence="1" type="ORF">OLEAN_C33850</name>
</gene>
<accession>R4YQT8</accession>
<dbReference type="Gene3D" id="3.40.50.720">
    <property type="entry name" value="NAD(P)-binding Rossmann-like Domain"/>
    <property type="match status" value="1"/>
</dbReference>
<protein>
    <submittedName>
        <fullName evidence="1">Alcohol dehydrogenase GroES-like</fullName>
    </submittedName>
</protein>
<name>R4YQT8_OLEAN</name>
<evidence type="ECO:0000313" key="2">
    <source>
        <dbReference type="Proteomes" id="UP000032749"/>
    </source>
</evidence>
<keyword evidence="2" id="KW-1185">Reference proteome</keyword>
<sequence length="65" mass="7430">MGGWLLMRFLGKLKPARVGELYKRVADEINTTFAIESTVELSFEEAVTPEVIRNIMLRLRVGSIY</sequence>
<dbReference type="EMBL" id="FO203512">
    <property type="protein sequence ID" value="CCK77561.1"/>
    <property type="molecule type" value="Genomic_DNA"/>
</dbReference>
<evidence type="ECO:0000313" key="1">
    <source>
        <dbReference type="EMBL" id="CCK77561.1"/>
    </source>
</evidence>
<reference evidence="1 2" key="1">
    <citation type="journal article" date="2013" name="Nat. Commun.">
        <title>Genome sequence and functional genomic analysis of the oil-degrading bacterium Oleispira antarctica.</title>
        <authorList>
            <person name="Kube M."/>
            <person name="Chernikova T.N."/>
            <person name="Al-Ramahi Y."/>
            <person name="Beloqui A."/>
            <person name="Lopez-Cortez N."/>
            <person name="Guazzaroni M.E."/>
            <person name="Heipieper H.J."/>
            <person name="Klages S."/>
            <person name="Kotsyurbenko O.R."/>
            <person name="Langer I."/>
            <person name="Nechitaylo T.Y."/>
            <person name="Lunsdorf H."/>
            <person name="Fernandez M."/>
            <person name="Juarez S."/>
            <person name="Ciordia S."/>
            <person name="Singer A."/>
            <person name="Kagan O."/>
            <person name="Egorova O."/>
            <person name="Petit P.A."/>
            <person name="Stogios P."/>
            <person name="Kim Y."/>
            <person name="Tchigvintsev A."/>
            <person name="Flick R."/>
            <person name="Denaro R."/>
            <person name="Genovese M."/>
            <person name="Albar J.P."/>
            <person name="Reva O.N."/>
            <person name="Martinez-Gomariz M."/>
            <person name="Tran H."/>
            <person name="Ferrer M."/>
            <person name="Savchenko A."/>
            <person name="Yakunin A.F."/>
            <person name="Yakimov M.M."/>
            <person name="Golyshina O.V."/>
            <person name="Reinhardt R."/>
            <person name="Golyshin P.N."/>
        </authorList>
    </citation>
    <scope>NUCLEOTIDE SEQUENCE [LARGE SCALE GENOMIC DNA]</scope>
</reference>
<dbReference type="AlphaFoldDB" id="R4YQT8"/>
<dbReference type="Proteomes" id="UP000032749">
    <property type="component" value="Chromosome"/>
</dbReference>
<dbReference type="KEGG" id="oai:OLEAN_C33850"/>
<dbReference type="HOGENOM" id="CLU_2845510_0_0_6"/>